<dbReference type="InterPro" id="IPR050659">
    <property type="entry name" value="Peptidase_M24B"/>
</dbReference>
<dbReference type="RefSeq" id="WP_128499776.1">
    <property type="nucleotide sequence ID" value="NZ_RZNC01000005.1"/>
</dbReference>
<dbReference type="Pfam" id="PF01321">
    <property type="entry name" value="Creatinase_N"/>
    <property type="match status" value="1"/>
</dbReference>
<dbReference type="InterPro" id="IPR000994">
    <property type="entry name" value="Pept_M24"/>
</dbReference>
<dbReference type="Pfam" id="PF00557">
    <property type="entry name" value="Peptidase_M24"/>
    <property type="match status" value="1"/>
</dbReference>
<dbReference type="InterPro" id="IPR029149">
    <property type="entry name" value="Creatin/AminoP/Spt16_N"/>
</dbReference>
<organism evidence="3 4">
    <name type="scientific">Labedella populi</name>
    <dbReference type="NCBI Taxonomy" id="2498850"/>
    <lineage>
        <taxon>Bacteria</taxon>
        <taxon>Bacillati</taxon>
        <taxon>Actinomycetota</taxon>
        <taxon>Actinomycetes</taxon>
        <taxon>Micrococcales</taxon>
        <taxon>Microbacteriaceae</taxon>
        <taxon>Labedella</taxon>
    </lineage>
</organism>
<evidence type="ECO:0000313" key="3">
    <source>
        <dbReference type="EMBL" id="RWZ59228.1"/>
    </source>
</evidence>
<dbReference type="AlphaFoldDB" id="A0A444Q5U3"/>
<proteinExistence type="predicted"/>
<dbReference type="Gene3D" id="3.90.230.10">
    <property type="entry name" value="Creatinase/methionine aminopeptidase superfamily"/>
    <property type="match status" value="1"/>
</dbReference>
<dbReference type="PANTHER" id="PTHR46112:SF2">
    <property type="entry name" value="XAA-PRO AMINOPEPTIDASE P-RELATED"/>
    <property type="match status" value="1"/>
</dbReference>
<dbReference type="OrthoDB" id="9806388at2"/>
<reference evidence="3 4" key="1">
    <citation type="submission" date="2018-12" db="EMBL/GenBank/DDBJ databases">
        <authorList>
            <person name="Li F."/>
        </authorList>
    </citation>
    <scope>NUCLEOTIDE SEQUENCE [LARGE SCALE GENOMIC DNA]</scope>
    <source>
        <strain evidence="3 4">8H24J-4-2</strain>
    </source>
</reference>
<name>A0A444Q5U3_9MICO</name>
<dbReference type="SUPFAM" id="SSF55920">
    <property type="entry name" value="Creatinase/aminopeptidase"/>
    <property type="match status" value="1"/>
</dbReference>
<dbReference type="PANTHER" id="PTHR46112">
    <property type="entry name" value="AMINOPEPTIDASE"/>
    <property type="match status" value="1"/>
</dbReference>
<dbReference type="Gene3D" id="3.40.350.10">
    <property type="entry name" value="Creatinase/prolidase N-terminal domain"/>
    <property type="match status" value="1"/>
</dbReference>
<dbReference type="InterPro" id="IPR000587">
    <property type="entry name" value="Creatinase_N"/>
</dbReference>
<dbReference type="InterPro" id="IPR036005">
    <property type="entry name" value="Creatinase/aminopeptidase-like"/>
</dbReference>
<dbReference type="SUPFAM" id="SSF53092">
    <property type="entry name" value="Creatinase/prolidase N-terminal domain"/>
    <property type="match status" value="1"/>
</dbReference>
<accession>A0A444Q5U3</accession>
<sequence>MPADIRSADGETRDAFEQRLAPAVFHRIRERVVMALADEGLSAVLTDDPEDVAYLTGFFHHPGERPVAVLLRDDGRILLLVPELERQHAEEQEAQAEIVTFAEYPGLESPFAPLARASGPMRGRVGVTTLVTHHRLLLASAAFTGVDWVPTELVTRARQVKFPEEIVLHREAARITDRMLEAGVTLVTDAVAGGGPLPSEQELASHVGSVGVGAMYAEHRDVVVVSFLAGGLVYAGANSAIPHGLPSAYRLAPGDTFMLSLGCAVGGRFVEGERTFVLGDPSDEQRLYHDTVRLAQAEGSRAIAPGVQCSDSNARCLDVIRGAGLGRYLRHRQGHGIGLGMHEPPWLEDGDATPLLPGMIVSNEPGLYVPGHAGYRISDSVLVTETGSEPLTGFPRDLDSCTIPL</sequence>
<gene>
    <name evidence="3" type="ORF">ELQ92_13260</name>
</gene>
<feature type="domain" description="Peptidase M24" evidence="1">
    <location>
        <begin position="169"/>
        <end position="385"/>
    </location>
</feature>
<keyword evidence="4" id="KW-1185">Reference proteome</keyword>
<evidence type="ECO:0000313" key="4">
    <source>
        <dbReference type="Proteomes" id="UP000288603"/>
    </source>
</evidence>
<dbReference type="GO" id="GO:0004177">
    <property type="term" value="F:aminopeptidase activity"/>
    <property type="evidence" value="ECO:0007669"/>
    <property type="project" value="UniProtKB-KW"/>
</dbReference>
<comment type="caution">
    <text evidence="3">The sequence shown here is derived from an EMBL/GenBank/DDBJ whole genome shotgun (WGS) entry which is preliminary data.</text>
</comment>
<keyword evidence="3" id="KW-0031">Aminopeptidase</keyword>
<keyword evidence="3" id="KW-0378">Hydrolase</keyword>
<evidence type="ECO:0000259" key="1">
    <source>
        <dbReference type="Pfam" id="PF00557"/>
    </source>
</evidence>
<dbReference type="EMBL" id="RZNC01000005">
    <property type="protein sequence ID" value="RWZ59228.1"/>
    <property type="molecule type" value="Genomic_DNA"/>
</dbReference>
<evidence type="ECO:0000259" key="2">
    <source>
        <dbReference type="Pfam" id="PF01321"/>
    </source>
</evidence>
<protein>
    <submittedName>
        <fullName evidence="3">Aminopeptidase P family protein</fullName>
    </submittedName>
</protein>
<dbReference type="Proteomes" id="UP000288603">
    <property type="component" value="Unassembled WGS sequence"/>
</dbReference>
<feature type="domain" description="Creatinase N-terminal" evidence="2">
    <location>
        <begin position="30"/>
        <end position="158"/>
    </location>
</feature>
<keyword evidence="3" id="KW-0645">Protease</keyword>